<name>Q1JX17_DESA6</name>
<dbReference type="RefSeq" id="WP_006002089.1">
    <property type="nucleotide sequence ID" value="NZ_AAEW02000018.1"/>
</dbReference>
<gene>
    <name evidence="1" type="ORF">Dace_0793</name>
</gene>
<accession>Q1JX17</accession>
<dbReference type="Gene3D" id="3.40.30.10">
    <property type="entry name" value="Glutaredoxin"/>
    <property type="match status" value="1"/>
</dbReference>
<organism evidence="1 2">
    <name type="scientific">Desulfuromonas acetoxidans (strain DSM 684 / 11070)</name>
    <dbReference type="NCBI Taxonomy" id="281689"/>
    <lineage>
        <taxon>Bacteria</taxon>
        <taxon>Pseudomonadati</taxon>
        <taxon>Thermodesulfobacteriota</taxon>
        <taxon>Desulfuromonadia</taxon>
        <taxon>Desulfuromonadales</taxon>
        <taxon>Desulfuromonadaceae</taxon>
        <taxon>Desulfuromonas</taxon>
    </lineage>
</organism>
<dbReference type="InterPro" id="IPR036249">
    <property type="entry name" value="Thioredoxin-like_sf"/>
</dbReference>
<proteinExistence type="predicted"/>
<dbReference type="SUPFAM" id="SSF52833">
    <property type="entry name" value="Thioredoxin-like"/>
    <property type="match status" value="1"/>
</dbReference>
<sequence>MTITFYRTALCPRCFLAKRALDKIVADTDITVETVEIATTAVSSWRNGIRMIPALKIGDEILSGVLLDEQRIRRFIDQQKEDASA</sequence>
<dbReference type="EMBL" id="AAEW02000018">
    <property type="protein sequence ID" value="EAT14741.1"/>
    <property type="molecule type" value="Genomic_DNA"/>
</dbReference>
<dbReference type="AlphaFoldDB" id="Q1JX17"/>
<evidence type="ECO:0000313" key="1">
    <source>
        <dbReference type="EMBL" id="EAT14741.1"/>
    </source>
</evidence>
<dbReference type="OrthoDB" id="5432544at2"/>
<evidence type="ECO:0000313" key="2">
    <source>
        <dbReference type="Proteomes" id="UP000005695"/>
    </source>
</evidence>
<keyword evidence="2" id="KW-1185">Reference proteome</keyword>
<protein>
    <submittedName>
        <fullName evidence="1">Glutaredoxin 2</fullName>
    </submittedName>
</protein>
<reference evidence="1" key="2">
    <citation type="submission" date="2006-05" db="EMBL/GenBank/DDBJ databases">
        <title>Sequencing of the draft genome and assembly of Desulfuromonas acetoxidans DSM 684.</title>
        <authorList>
            <consortium name="US DOE Joint Genome Institute (JGI-PGF)"/>
            <person name="Copeland A."/>
            <person name="Lucas S."/>
            <person name="Lapidus A."/>
            <person name="Barry K."/>
            <person name="Detter J.C."/>
            <person name="Glavina del Rio T."/>
            <person name="Hammon N."/>
            <person name="Israni S."/>
            <person name="Dalin E."/>
            <person name="Tice H."/>
            <person name="Bruce D."/>
            <person name="Pitluck S."/>
            <person name="Richardson P."/>
        </authorList>
    </citation>
    <scope>NUCLEOTIDE SEQUENCE [LARGE SCALE GENOMIC DNA]</scope>
    <source>
        <strain evidence="1">DSM 684</strain>
    </source>
</reference>
<reference evidence="1" key="1">
    <citation type="submission" date="2006-05" db="EMBL/GenBank/DDBJ databases">
        <title>Annotation of the draft genome assembly of Desulfuromonas acetoxidans DSM 684.</title>
        <authorList>
            <consortium name="US DOE Joint Genome Institute (JGI-ORNL)"/>
            <person name="Larimer F."/>
            <person name="Land M."/>
            <person name="Hauser L."/>
        </authorList>
    </citation>
    <scope>NUCLEOTIDE SEQUENCE [LARGE SCALE GENOMIC DNA]</scope>
    <source>
        <strain evidence="1">DSM 684</strain>
    </source>
</reference>
<dbReference type="Proteomes" id="UP000005695">
    <property type="component" value="Unassembled WGS sequence"/>
</dbReference>
<comment type="caution">
    <text evidence="1">The sequence shown here is derived from an EMBL/GenBank/DDBJ whole genome shotgun (WGS) entry which is preliminary data.</text>
</comment>